<organism evidence="2 3">
    <name type="scientific">Echinicola soli</name>
    <dbReference type="NCBI Taxonomy" id="2591634"/>
    <lineage>
        <taxon>Bacteria</taxon>
        <taxon>Pseudomonadati</taxon>
        <taxon>Bacteroidota</taxon>
        <taxon>Cytophagia</taxon>
        <taxon>Cytophagales</taxon>
        <taxon>Cyclobacteriaceae</taxon>
        <taxon>Echinicola</taxon>
    </lineage>
</organism>
<dbReference type="SMART" id="SM00974">
    <property type="entry name" value="T5orf172"/>
    <property type="match status" value="1"/>
</dbReference>
<gene>
    <name evidence="2" type="ORF">FKX85_01865</name>
</gene>
<dbReference type="Pfam" id="PF13455">
    <property type="entry name" value="MUG113"/>
    <property type="match status" value="1"/>
</dbReference>
<evidence type="ECO:0000259" key="1">
    <source>
        <dbReference type="SMART" id="SM00974"/>
    </source>
</evidence>
<proteinExistence type="predicted"/>
<feature type="domain" description="Bacteriophage T5 Orf172 DNA-binding" evidence="1">
    <location>
        <begin position="289"/>
        <end position="383"/>
    </location>
</feature>
<name>A0A514CDG0_9BACT</name>
<sequence length="403" mass="46381">MAKKRKLTVEDDALLAELGIEVEVKKPIKHTLREERIIARFEEIQKFVEDHERIPEHGENKDIFERLYAVRLDQIRKQDECRNLLKDLDYQNLLSADAKEDSEIPEYLDDDELLAQLGVDENEENSITNLKHVKTRAEKRAAEEIANRTHCKDFDEFKPLFKAVKKDIDNGLRSTIRFRKDAGFTKTTLKKSQFIIVGGQIALIAEFGGIFKAPNGEDDARLRVIYANGTESNILWRSLIRAMYKDETSRYISDSNSGPLFSGENSADDQESGTIYVLRSQSNHPTIKESRNIVHKIGVTGGEVEKRIVNAKNDPTFLLANVEIVATYKLANINRGKLENLIHKFFNSARLDIEIIDRFGKPVKAREWFLVPVFIIDEMVEKIKEGTISEYYYDPTFAKLEKR</sequence>
<reference evidence="2 3" key="1">
    <citation type="submission" date="2019-06" db="EMBL/GenBank/DDBJ databases">
        <title>Echinicola alkalisoli sp. nov. isolated from saline soil.</title>
        <authorList>
            <person name="Sun J.-Q."/>
            <person name="Xu L."/>
        </authorList>
    </citation>
    <scope>NUCLEOTIDE SEQUENCE [LARGE SCALE GENOMIC DNA]</scope>
    <source>
        <strain evidence="2 3">LN3S3</strain>
    </source>
</reference>
<dbReference type="InterPro" id="IPR018306">
    <property type="entry name" value="Phage_T5_Orf172_DNA-bd"/>
</dbReference>
<accession>A0A514CDG0</accession>
<dbReference type="AlphaFoldDB" id="A0A514CDG0"/>
<dbReference type="Proteomes" id="UP000316614">
    <property type="component" value="Chromosome"/>
</dbReference>
<keyword evidence="3" id="KW-1185">Reference proteome</keyword>
<dbReference type="RefSeq" id="WP_141613120.1">
    <property type="nucleotide sequence ID" value="NZ_CP041253.1"/>
</dbReference>
<dbReference type="OrthoDB" id="9814995at2"/>
<dbReference type="KEGG" id="echi:FKX85_01865"/>
<evidence type="ECO:0000313" key="3">
    <source>
        <dbReference type="Proteomes" id="UP000316614"/>
    </source>
</evidence>
<dbReference type="EMBL" id="CP041253">
    <property type="protein sequence ID" value="QDH77856.1"/>
    <property type="molecule type" value="Genomic_DNA"/>
</dbReference>
<evidence type="ECO:0000313" key="2">
    <source>
        <dbReference type="EMBL" id="QDH77856.1"/>
    </source>
</evidence>
<protein>
    <submittedName>
        <fullName evidence="2">GIY-YIG nuclease family protein</fullName>
    </submittedName>
</protein>